<dbReference type="InterPro" id="IPR059206">
    <property type="entry name" value="Sll1717-like"/>
</dbReference>
<dbReference type="AlphaFoldDB" id="A0A4Q5LBM2"/>
<accession>A0A4Q5LBM2</accession>
<feature type="region of interest" description="Disordered" evidence="1">
    <location>
        <begin position="470"/>
        <end position="491"/>
    </location>
</feature>
<feature type="compositionally biased region" description="Acidic residues" evidence="1">
    <location>
        <begin position="478"/>
        <end position="491"/>
    </location>
</feature>
<keyword evidence="3" id="KW-1185">Reference proteome</keyword>
<dbReference type="EMBL" id="SEWE01000016">
    <property type="protein sequence ID" value="RYU79896.1"/>
    <property type="molecule type" value="Genomic_DNA"/>
</dbReference>
<reference evidence="2 3" key="1">
    <citation type="submission" date="2019-02" db="EMBL/GenBank/DDBJ databases">
        <title>Bacterial novel species isolated from soil.</title>
        <authorList>
            <person name="Jung H.-Y."/>
        </authorList>
    </citation>
    <scope>NUCLEOTIDE SEQUENCE [LARGE SCALE GENOMIC DNA]</scope>
    <source>
        <strain evidence="2 3">1-3-3-3</strain>
    </source>
</reference>
<evidence type="ECO:0000313" key="3">
    <source>
        <dbReference type="Proteomes" id="UP000294155"/>
    </source>
</evidence>
<gene>
    <name evidence="2" type="ORF">EWM57_09430</name>
</gene>
<sequence length="491" mass="55857">MALIDVDFGRVDAESDSNLKEYFVDTGVLNRISQGSRQFIIGRKGSGKTALFQQAESVLNNTSIVRLEFSDYSWEAHKAIKELGLPQENAYTSSWIFTFLISACREWTNSKFPGIRDGAQSLLKRIYNNAEAGALELLVDKLRRIRKLDLPNAGDIGGLGGFELDDAPEGAKLARAANVWNKELLKFAQLVYPQDPVTILVDRLDDGWDATQEIRDMLAGAIKAARDLNIKLAIHNKPRAVIIFLRSDIFAELKFNDKNKISGDIEYLEWDNKSLQDVVNERISKSLSVSRNEAWDLVFSPEQMRQRAFINSYLLKRTMQRPRDIIAFCTFCRDAALKAEHERIETTDVYNGERGYSRHIYDELTDEMHKQVEDHEFLFKALRLLGYSRFIFQEWLEAVQRIRRKASAAEAEKHLKTLFDFGVVGVPKVGGKGGGTFFEFIYQDRFLEPRFGGNLVVHHALRKHLDLKDAKATSSIASDDDSESEGESEDK</sequence>
<name>A0A4Q5LBM2_9BACT</name>
<organism evidence="2 3">
    <name type="scientific">Hymenobacter persicinus</name>
    <dbReference type="NCBI Taxonomy" id="2025506"/>
    <lineage>
        <taxon>Bacteria</taxon>
        <taxon>Pseudomonadati</taxon>
        <taxon>Bacteroidota</taxon>
        <taxon>Cytophagia</taxon>
        <taxon>Cytophagales</taxon>
        <taxon>Hymenobacteraceae</taxon>
        <taxon>Hymenobacter</taxon>
    </lineage>
</organism>
<protein>
    <submittedName>
        <fullName evidence="2">Uncharacterized protein</fullName>
    </submittedName>
</protein>
<dbReference type="RefSeq" id="WP_129920896.1">
    <property type="nucleotide sequence ID" value="NZ_SEWE01000016.1"/>
</dbReference>
<comment type="caution">
    <text evidence="2">The sequence shown here is derived from an EMBL/GenBank/DDBJ whole genome shotgun (WGS) entry which is preliminary data.</text>
</comment>
<evidence type="ECO:0000256" key="1">
    <source>
        <dbReference type="SAM" id="MobiDB-lite"/>
    </source>
</evidence>
<proteinExistence type="predicted"/>
<evidence type="ECO:0000313" key="2">
    <source>
        <dbReference type="EMBL" id="RYU79896.1"/>
    </source>
</evidence>
<dbReference type="OrthoDB" id="100386at2"/>
<dbReference type="NCBIfam" id="NF047389">
    <property type="entry name" value="ATPase_Sll1717"/>
    <property type="match status" value="1"/>
</dbReference>
<dbReference type="Proteomes" id="UP000294155">
    <property type="component" value="Unassembled WGS sequence"/>
</dbReference>